<reference evidence="3" key="1">
    <citation type="submission" date="2021-01" db="EMBL/GenBank/DDBJ databases">
        <authorList>
            <person name="Corre E."/>
            <person name="Pelletier E."/>
            <person name="Niang G."/>
            <person name="Scheremetjew M."/>
            <person name="Finn R."/>
            <person name="Kale V."/>
            <person name="Holt S."/>
            <person name="Cochrane G."/>
            <person name="Meng A."/>
            <person name="Brown T."/>
            <person name="Cohen L."/>
        </authorList>
    </citation>
    <scope>NUCLEOTIDE SEQUENCE</scope>
    <source>
        <strain evidence="3">GSO104</strain>
    </source>
</reference>
<feature type="compositionally biased region" description="Polar residues" evidence="2">
    <location>
        <begin position="305"/>
        <end position="314"/>
    </location>
</feature>
<evidence type="ECO:0000313" key="3">
    <source>
        <dbReference type="EMBL" id="CAE4605081.1"/>
    </source>
</evidence>
<dbReference type="EMBL" id="HBNS01017255">
    <property type="protein sequence ID" value="CAE4605081.1"/>
    <property type="molecule type" value="Transcribed_RNA"/>
</dbReference>
<organism evidence="3">
    <name type="scientific">Ditylum brightwellii</name>
    <dbReference type="NCBI Taxonomy" id="49249"/>
    <lineage>
        <taxon>Eukaryota</taxon>
        <taxon>Sar</taxon>
        <taxon>Stramenopiles</taxon>
        <taxon>Ochrophyta</taxon>
        <taxon>Bacillariophyta</taxon>
        <taxon>Mediophyceae</taxon>
        <taxon>Lithodesmiophycidae</taxon>
        <taxon>Lithodesmiales</taxon>
        <taxon>Lithodesmiaceae</taxon>
        <taxon>Ditylum</taxon>
    </lineage>
</organism>
<feature type="region of interest" description="Disordered" evidence="2">
    <location>
        <begin position="300"/>
        <end position="319"/>
    </location>
</feature>
<name>A0A7S4V3C2_9STRA</name>
<evidence type="ECO:0000256" key="1">
    <source>
        <dbReference type="ARBA" id="ARBA00010236"/>
    </source>
</evidence>
<dbReference type="AlphaFoldDB" id="A0A7S4V3C2"/>
<dbReference type="PANTHER" id="PTHR45964:SF5">
    <property type="entry name" value="WSCD FAMILY MEMBER CG9164"/>
    <property type="match status" value="1"/>
</dbReference>
<sequence length="370" mass="41972">MSNPKRQRKLIAGALVLIPGFLLMLSMVALPLPSTMEDVEIAYTEILPVDYDESVLKPLEKMAETKDYGQCTVRNAIFPAHPIEPCFSASYPGSGAKMTWLLIEAITGLQTHNDITFEGKQHAVTTKTHYPSKEGHLLDGHETVPRAIVVLRQPLNALPSYFNYLYEMENQLENHSTRAPIEAWIKWRDTYLQQELEAWRNFVDYWMQKYTPVNRLLASFEKLTDDVMGPAETTRVAEFLSRSEGVHTCPPELIPCVWHKVVKYKDSNSSGNEGRRLQVVDASDAERGPGLANFQIDPTKFALSDPTQPNSQRSGPEYIPPYTQEQFDSVKVILNGLIEKYSHEKSLVPILESYIDGVDKRKEELKMEGN</sequence>
<dbReference type="SUPFAM" id="SSF52540">
    <property type="entry name" value="P-loop containing nucleoside triphosphate hydrolases"/>
    <property type="match status" value="1"/>
</dbReference>
<proteinExistence type="inferred from homology"/>
<dbReference type="InterPro" id="IPR051589">
    <property type="entry name" value="Sialate-O-sulfotransferase"/>
</dbReference>
<comment type="similarity">
    <text evidence="1">Belongs to the WSCD family.</text>
</comment>
<evidence type="ECO:0000256" key="2">
    <source>
        <dbReference type="SAM" id="MobiDB-lite"/>
    </source>
</evidence>
<gene>
    <name evidence="3" type="ORF">DBRI00130_LOCUS13797</name>
</gene>
<accession>A0A7S4V3C2</accession>
<evidence type="ECO:0008006" key="4">
    <source>
        <dbReference type="Google" id="ProtNLM"/>
    </source>
</evidence>
<dbReference type="Gene3D" id="3.40.50.300">
    <property type="entry name" value="P-loop containing nucleotide triphosphate hydrolases"/>
    <property type="match status" value="1"/>
</dbReference>
<dbReference type="PANTHER" id="PTHR45964">
    <property type="entry name" value="WSCD FAMILY MEMBER CG9164"/>
    <property type="match status" value="1"/>
</dbReference>
<protein>
    <recommendedName>
        <fullName evidence="4">Sulfotransferase domain-containing protein</fullName>
    </recommendedName>
</protein>
<dbReference type="InterPro" id="IPR027417">
    <property type="entry name" value="P-loop_NTPase"/>
</dbReference>